<dbReference type="InterPro" id="IPR029056">
    <property type="entry name" value="Ribokinase-like"/>
</dbReference>
<dbReference type="HAMAP" id="MF_01987">
    <property type="entry name" value="Ribokinase"/>
    <property type="match status" value="1"/>
</dbReference>
<keyword evidence="11 12" id="KW-0119">Carbohydrate metabolism</keyword>
<keyword evidence="12" id="KW-0963">Cytoplasm</keyword>
<feature type="binding site" evidence="12">
    <location>
        <begin position="44"/>
        <end position="48"/>
    </location>
    <ligand>
        <name>substrate</name>
    </ligand>
</feature>
<comment type="subunit">
    <text evidence="12">Homodimer.</text>
</comment>
<comment type="activity regulation">
    <text evidence="12">Activated by a monovalent cation that binds near, but not in, the active site. The most likely occupant of the site in vivo is potassium. Ion binding induces a conformational change that may alter substrate affinity.</text>
</comment>
<reference evidence="15" key="1">
    <citation type="journal article" date="2019" name="Int. J. Syst. Evol. Microbiol.">
        <title>The Global Catalogue of Microorganisms (GCM) 10K type strain sequencing project: providing services to taxonomists for standard genome sequencing and annotation.</title>
        <authorList>
            <consortium name="The Broad Institute Genomics Platform"/>
            <consortium name="The Broad Institute Genome Sequencing Center for Infectious Disease"/>
            <person name="Wu L."/>
            <person name="Ma J."/>
        </authorList>
    </citation>
    <scope>NUCLEOTIDE SEQUENCE [LARGE SCALE GENOMIC DNA]</scope>
    <source>
        <strain evidence="15">CCUG 55585</strain>
    </source>
</reference>
<sequence length="327" mass="33222">MSTQPASPDVVVVGSFNVDHVWRTDALPAPGATHGGEYASGPGGKGFNQATAAARSGARTAFVCALGDDVGGQLARALATADGIDLRDQRSPSPTGTAGIFVDAQGRNSIVIGPGANACLDTGFIDAQRDTIAAAGVTLAQLESPIEAVTAALRHARDTGRLAMLNPAPANVAVPRDLLAMADLLTPNETECAGLFARHLGERIDGDAVAYLDSPRLHALCRDLLPGGTVVITLGAAGCFVSHPDNATRGDDTAWYRLGAETVAVVDTTGAGDAFSGALAAALATRPGEPFAALLRDASRYAALSTERPGAATAMPTREEVAARFGG</sequence>
<feature type="binding site" evidence="12">
    <location>
        <begin position="233"/>
        <end position="238"/>
    </location>
    <ligand>
        <name>ATP</name>
        <dbReference type="ChEBI" id="CHEBI:30616"/>
    </ligand>
</feature>
<keyword evidence="4 12" id="KW-0808">Transferase</keyword>
<evidence type="ECO:0000256" key="9">
    <source>
        <dbReference type="ARBA" id="ARBA00022842"/>
    </source>
</evidence>
<keyword evidence="9 12" id="KW-0460">Magnesium</keyword>
<evidence type="ECO:0000256" key="7">
    <source>
        <dbReference type="ARBA" id="ARBA00022777"/>
    </source>
</evidence>
<dbReference type="PANTHER" id="PTHR10584:SF166">
    <property type="entry name" value="RIBOKINASE"/>
    <property type="match status" value="1"/>
</dbReference>
<evidence type="ECO:0000259" key="13">
    <source>
        <dbReference type="Pfam" id="PF00294"/>
    </source>
</evidence>
<comment type="function">
    <text evidence="12">Catalyzes the phosphorylation of ribose at O-5 in a reaction requiring ATP and magnesium. The resulting D-ribose-5-phosphate can then be used either for sythesis of nucleotides, histidine, and tryptophan, or as a component of the pentose phosphate pathway.</text>
</comment>
<dbReference type="SUPFAM" id="SSF53613">
    <property type="entry name" value="Ribokinase-like"/>
    <property type="match status" value="1"/>
</dbReference>
<dbReference type="InterPro" id="IPR011611">
    <property type="entry name" value="PfkB_dom"/>
</dbReference>
<comment type="subcellular location">
    <subcellularLocation>
        <location evidence="12">Cytoplasm</location>
    </subcellularLocation>
</comment>
<feature type="binding site" evidence="12">
    <location>
        <position position="305"/>
    </location>
    <ligand>
        <name>K(+)</name>
        <dbReference type="ChEBI" id="CHEBI:29103"/>
    </ligand>
</feature>
<comment type="similarity">
    <text evidence="12">Belongs to the carbohydrate kinase PfkB family. Ribokinase subfamily.</text>
</comment>
<evidence type="ECO:0000256" key="11">
    <source>
        <dbReference type="ARBA" id="ARBA00023277"/>
    </source>
</evidence>
<evidence type="ECO:0000313" key="15">
    <source>
        <dbReference type="Proteomes" id="UP001597110"/>
    </source>
</evidence>
<evidence type="ECO:0000256" key="6">
    <source>
        <dbReference type="ARBA" id="ARBA00022741"/>
    </source>
</evidence>
<keyword evidence="15" id="KW-1185">Reference proteome</keyword>
<proteinExistence type="inferred from homology"/>
<dbReference type="EC" id="2.7.1.15" evidence="2 12"/>
<dbReference type="CDD" id="cd01174">
    <property type="entry name" value="ribokinase"/>
    <property type="match status" value="1"/>
</dbReference>
<comment type="caution">
    <text evidence="12">Lacks conserved residue(s) required for the propagation of feature annotation.</text>
</comment>
<evidence type="ECO:0000256" key="12">
    <source>
        <dbReference type="HAMAP-Rule" id="MF_01987"/>
    </source>
</evidence>
<evidence type="ECO:0000256" key="8">
    <source>
        <dbReference type="ARBA" id="ARBA00022840"/>
    </source>
</evidence>
<feature type="binding site" evidence="12">
    <location>
        <begin position="272"/>
        <end position="273"/>
    </location>
    <ligand>
        <name>ATP</name>
        <dbReference type="ChEBI" id="CHEBI:30616"/>
    </ligand>
</feature>
<feature type="binding site" evidence="12">
    <location>
        <position position="188"/>
    </location>
    <ligand>
        <name>ATP</name>
        <dbReference type="ChEBI" id="CHEBI:30616"/>
    </ligand>
</feature>
<dbReference type="EMBL" id="JBHTIF010000001">
    <property type="protein sequence ID" value="MFD0725260.1"/>
    <property type="molecule type" value="Genomic_DNA"/>
</dbReference>
<dbReference type="RefSeq" id="WP_386822869.1">
    <property type="nucleotide sequence ID" value="NZ_JBHTIF010000001.1"/>
</dbReference>
<keyword evidence="10 12" id="KW-0630">Potassium</keyword>
<organism evidence="14 15">
    <name type="scientific">Lysobacter brunescens</name>
    <dbReference type="NCBI Taxonomy" id="262323"/>
    <lineage>
        <taxon>Bacteria</taxon>
        <taxon>Pseudomonadati</taxon>
        <taxon>Pseudomonadota</taxon>
        <taxon>Gammaproteobacteria</taxon>
        <taxon>Lysobacterales</taxon>
        <taxon>Lysobacteraceae</taxon>
        <taxon>Lysobacter</taxon>
    </lineage>
</organism>
<evidence type="ECO:0000256" key="1">
    <source>
        <dbReference type="ARBA" id="ARBA00005380"/>
    </source>
</evidence>
<dbReference type="GO" id="GO:0004747">
    <property type="term" value="F:ribokinase activity"/>
    <property type="evidence" value="ECO:0007669"/>
    <property type="project" value="UniProtKB-EC"/>
</dbReference>
<keyword evidence="6 12" id="KW-0547">Nucleotide-binding</keyword>
<gene>
    <name evidence="12" type="primary">rbsK</name>
    <name evidence="14" type="ORF">ACFQ0E_06545</name>
</gene>
<dbReference type="Proteomes" id="UP001597110">
    <property type="component" value="Unassembled WGS sequence"/>
</dbReference>
<keyword evidence="7 12" id="KW-0418">Kinase</keyword>
<dbReference type="PRINTS" id="PR00990">
    <property type="entry name" value="RIBOKINASE"/>
</dbReference>
<comment type="similarity">
    <text evidence="1">Belongs to the carbohydrate kinase pfkB family.</text>
</comment>
<evidence type="ECO:0000256" key="2">
    <source>
        <dbReference type="ARBA" id="ARBA00012035"/>
    </source>
</evidence>
<feature type="domain" description="Carbohydrate kinase PfkB" evidence="13">
    <location>
        <begin position="9"/>
        <end position="318"/>
    </location>
</feature>
<comment type="cofactor">
    <cofactor evidence="12">
        <name>Mg(2+)</name>
        <dbReference type="ChEBI" id="CHEBI:18420"/>
    </cofactor>
    <text evidence="12">Requires a divalent cation, most likely magnesium in vivo, as an electrophilic catalyst to aid phosphoryl group transfer. It is the chelate of the metal and the nucleotide that is the actual substrate.</text>
</comment>
<evidence type="ECO:0000256" key="3">
    <source>
        <dbReference type="ARBA" id="ARBA00016943"/>
    </source>
</evidence>
<dbReference type="InterPro" id="IPR011877">
    <property type="entry name" value="Ribokinase"/>
</dbReference>
<evidence type="ECO:0000256" key="10">
    <source>
        <dbReference type="ARBA" id="ARBA00022958"/>
    </source>
</evidence>
<comment type="caution">
    <text evidence="14">The sequence shown here is derived from an EMBL/GenBank/DDBJ whole genome shotgun (WGS) entry which is preliminary data.</text>
</comment>
<feature type="binding site" evidence="12">
    <location>
        <begin position="17"/>
        <end position="19"/>
    </location>
    <ligand>
        <name>substrate</name>
    </ligand>
</feature>
<comment type="pathway">
    <text evidence="12">Carbohydrate metabolism; D-ribose degradation; D-ribose 5-phosphate from beta-D-ribopyranose: step 2/2.</text>
</comment>
<feature type="binding site" evidence="12">
    <location>
        <position position="308"/>
    </location>
    <ligand>
        <name>K(+)</name>
        <dbReference type="ChEBI" id="CHEBI:29103"/>
    </ligand>
</feature>
<feature type="active site" description="Proton acceptor" evidence="12">
    <location>
        <position position="273"/>
    </location>
</feature>
<protein>
    <recommendedName>
        <fullName evidence="3 12">Ribokinase</fullName>
        <shortName evidence="12">RK</shortName>
        <ecNumber evidence="2 12">2.7.1.15</ecNumber>
    </recommendedName>
</protein>
<dbReference type="PROSITE" id="PS00584">
    <property type="entry name" value="PFKB_KINASES_2"/>
    <property type="match status" value="1"/>
</dbReference>
<feature type="binding site" evidence="12">
    <location>
        <position position="310"/>
    </location>
    <ligand>
        <name>K(+)</name>
        <dbReference type="ChEBI" id="CHEBI:29103"/>
    </ligand>
</feature>
<keyword evidence="5 12" id="KW-0479">Metal-binding</keyword>
<feature type="binding site" evidence="12">
    <location>
        <position position="267"/>
    </location>
    <ligand>
        <name>K(+)</name>
        <dbReference type="ChEBI" id="CHEBI:29103"/>
    </ligand>
</feature>
<evidence type="ECO:0000256" key="4">
    <source>
        <dbReference type="ARBA" id="ARBA00022679"/>
    </source>
</evidence>
<name>A0ABW2Y9U3_9GAMM</name>
<accession>A0ABW2Y9U3</accession>
<dbReference type="InterPro" id="IPR002173">
    <property type="entry name" value="Carboh/pur_kinase_PfkB_CS"/>
</dbReference>
<feature type="binding site" evidence="12">
    <location>
        <position position="269"/>
    </location>
    <ligand>
        <name>K(+)</name>
        <dbReference type="ChEBI" id="CHEBI:29103"/>
    </ligand>
</feature>
<feature type="binding site" evidence="12">
    <location>
        <position position="143"/>
    </location>
    <ligand>
        <name>substrate</name>
    </ligand>
</feature>
<comment type="catalytic activity">
    <reaction evidence="12">
        <text>D-ribose + ATP = D-ribose 5-phosphate + ADP + H(+)</text>
        <dbReference type="Rhea" id="RHEA:13697"/>
        <dbReference type="ChEBI" id="CHEBI:15378"/>
        <dbReference type="ChEBI" id="CHEBI:30616"/>
        <dbReference type="ChEBI" id="CHEBI:47013"/>
        <dbReference type="ChEBI" id="CHEBI:78346"/>
        <dbReference type="ChEBI" id="CHEBI:456216"/>
        <dbReference type="EC" id="2.7.1.15"/>
    </reaction>
</comment>
<feature type="binding site" evidence="12">
    <location>
        <position position="273"/>
    </location>
    <ligand>
        <name>substrate</name>
    </ligand>
</feature>
<dbReference type="Pfam" id="PF00294">
    <property type="entry name" value="PfkB"/>
    <property type="match status" value="1"/>
</dbReference>
<dbReference type="PANTHER" id="PTHR10584">
    <property type="entry name" value="SUGAR KINASE"/>
    <property type="match status" value="1"/>
</dbReference>
<dbReference type="InterPro" id="IPR002139">
    <property type="entry name" value="Ribo/fructo_kinase"/>
</dbReference>
<evidence type="ECO:0000256" key="5">
    <source>
        <dbReference type="ARBA" id="ARBA00022723"/>
    </source>
</evidence>
<keyword evidence="8 12" id="KW-0067">ATP-binding</keyword>
<dbReference type="Gene3D" id="3.40.1190.20">
    <property type="match status" value="1"/>
</dbReference>
<evidence type="ECO:0000313" key="14">
    <source>
        <dbReference type="EMBL" id="MFD0725260.1"/>
    </source>
</evidence>